<dbReference type="Proteomes" id="UP000294847">
    <property type="component" value="Chromosome 6"/>
</dbReference>
<protein>
    <submittedName>
        <fullName evidence="1">Uncharacterized protein</fullName>
    </submittedName>
</protein>
<dbReference type="EMBL" id="CP034209">
    <property type="protein sequence ID" value="QBZ63851.1"/>
    <property type="molecule type" value="Genomic_DNA"/>
</dbReference>
<dbReference type="AlphaFoldDB" id="A0A4P7NNH2"/>
<reference evidence="1 2" key="1">
    <citation type="journal article" date="2019" name="Mol. Biol. Evol.">
        <title>Blast fungal genomes show frequent chromosomal changes, gene gains and losses, and effector gene turnover.</title>
        <authorList>
            <person name="Gomez Luciano L.B."/>
            <person name="Jason Tsai I."/>
            <person name="Chuma I."/>
            <person name="Tosa Y."/>
            <person name="Chen Y.H."/>
            <person name="Li J.Y."/>
            <person name="Li M.Y."/>
            <person name="Jade Lu M.Y."/>
            <person name="Nakayashiki H."/>
            <person name="Li W.H."/>
        </authorList>
    </citation>
    <scope>NUCLEOTIDE SEQUENCE [LARGE SCALE GENOMIC DNA]</scope>
    <source>
        <strain evidence="1">MZ5-1-6</strain>
    </source>
</reference>
<evidence type="ECO:0000313" key="2">
    <source>
        <dbReference type="Proteomes" id="UP000294847"/>
    </source>
</evidence>
<name>A0A4P7NNH2_PYROR</name>
<evidence type="ECO:0000313" key="1">
    <source>
        <dbReference type="EMBL" id="QBZ63851.1"/>
    </source>
</evidence>
<proteinExistence type="predicted"/>
<accession>A0A4P7NNH2</accession>
<organism evidence="1 2">
    <name type="scientific">Pyricularia oryzae</name>
    <name type="common">Rice blast fungus</name>
    <name type="synonym">Magnaporthe oryzae</name>
    <dbReference type="NCBI Taxonomy" id="318829"/>
    <lineage>
        <taxon>Eukaryota</taxon>
        <taxon>Fungi</taxon>
        <taxon>Dikarya</taxon>
        <taxon>Ascomycota</taxon>
        <taxon>Pezizomycotina</taxon>
        <taxon>Sordariomycetes</taxon>
        <taxon>Sordariomycetidae</taxon>
        <taxon>Magnaporthales</taxon>
        <taxon>Pyriculariaceae</taxon>
        <taxon>Pyricularia</taxon>
    </lineage>
</organism>
<sequence>MEGANGRLAWPRWLWDATRGNCSETSGSTLSRPPPFFSPHVALLQCAEVVMCSKSRFRSRGWLNRYRNMGWAGGSIR</sequence>
<gene>
    <name evidence="1" type="ORF">PoMZ_05542</name>
</gene>